<protein>
    <submittedName>
        <fullName evidence="2">Uncharacterized protein</fullName>
    </submittedName>
</protein>
<dbReference type="Proteomes" id="UP000617734">
    <property type="component" value="Unassembled WGS sequence"/>
</dbReference>
<feature type="region of interest" description="Disordered" evidence="1">
    <location>
        <begin position="1"/>
        <end position="73"/>
    </location>
</feature>
<organism evidence="2 3">
    <name type="scientific">Kitasatospora indigofera</name>
    <dbReference type="NCBI Taxonomy" id="67307"/>
    <lineage>
        <taxon>Bacteria</taxon>
        <taxon>Bacillati</taxon>
        <taxon>Actinomycetota</taxon>
        <taxon>Actinomycetes</taxon>
        <taxon>Kitasatosporales</taxon>
        <taxon>Streptomycetaceae</taxon>
        <taxon>Kitasatospora</taxon>
    </lineage>
</organism>
<comment type="caution">
    <text evidence="2">The sequence shown here is derived from an EMBL/GenBank/DDBJ whole genome shotgun (WGS) entry which is preliminary data.</text>
</comment>
<dbReference type="EMBL" id="BNBO01000029">
    <property type="protein sequence ID" value="GHH76486.1"/>
    <property type="molecule type" value="Genomic_DNA"/>
</dbReference>
<name>A0A919G2W6_9ACTN</name>
<proteinExistence type="predicted"/>
<evidence type="ECO:0000313" key="3">
    <source>
        <dbReference type="Proteomes" id="UP000617734"/>
    </source>
</evidence>
<keyword evidence="3" id="KW-1185">Reference proteome</keyword>
<dbReference type="AlphaFoldDB" id="A0A919G2W6"/>
<evidence type="ECO:0000256" key="1">
    <source>
        <dbReference type="SAM" id="MobiDB-lite"/>
    </source>
</evidence>
<evidence type="ECO:0000313" key="2">
    <source>
        <dbReference type="EMBL" id="GHH76486.1"/>
    </source>
</evidence>
<sequence>MDIAYMATNDPVAVGRPGAGPGPGPGPGAGPGGPAVGQFGRPRFGCRAAAVQDRPGGASKTQSPQMPARGPMR</sequence>
<gene>
    <name evidence="2" type="ORF">GCM10018781_47790</name>
</gene>
<reference evidence="2" key="1">
    <citation type="journal article" date="2014" name="Int. J. Syst. Evol. Microbiol.">
        <title>Complete genome sequence of Corynebacterium casei LMG S-19264T (=DSM 44701T), isolated from a smear-ripened cheese.</title>
        <authorList>
            <consortium name="US DOE Joint Genome Institute (JGI-PGF)"/>
            <person name="Walter F."/>
            <person name="Albersmeier A."/>
            <person name="Kalinowski J."/>
            <person name="Ruckert C."/>
        </authorList>
    </citation>
    <scope>NUCLEOTIDE SEQUENCE</scope>
    <source>
        <strain evidence="2">JCM 4646</strain>
    </source>
</reference>
<accession>A0A919G2W6</accession>
<reference evidence="2" key="2">
    <citation type="submission" date="2020-09" db="EMBL/GenBank/DDBJ databases">
        <authorList>
            <person name="Sun Q."/>
            <person name="Ohkuma M."/>
        </authorList>
    </citation>
    <scope>NUCLEOTIDE SEQUENCE</scope>
    <source>
        <strain evidence="2">JCM 4646</strain>
    </source>
</reference>